<dbReference type="AlphaFoldDB" id="A0A1V6TGD0"/>
<evidence type="ECO:0000313" key="2">
    <source>
        <dbReference type="EMBL" id="OQE25321.1"/>
    </source>
</evidence>
<dbReference type="EMBL" id="MLKD01000006">
    <property type="protein sequence ID" value="OQE25321.1"/>
    <property type="molecule type" value="Genomic_DNA"/>
</dbReference>
<reference evidence="3" key="1">
    <citation type="journal article" date="2017" name="Nat. Microbiol.">
        <title>Global analysis of biosynthetic gene clusters reveals vast potential of secondary metabolite production in Penicillium species.</title>
        <authorList>
            <person name="Nielsen J.C."/>
            <person name="Grijseels S."/>
            <person name="Prigent S."/>
            <person name="Ji B."/>
            <person name="Dainat J."/>
            <person name="Nielsen K.F."/>
            <person name="Frisvad J.C."/>
            <person name="Workman M."/>
            <person name="Nielsen J."/>
        </authorList>
    </citation>
    <scope>NUCLEOTIDE SEQUENCE [LARGE SCALE GENOMIC DNA]</scope>
    <source>
        <strain evidence="3">IBT 24891</strain>
    </source>
</reference>
<keyword evidence="3" id="KW-1185">Reference proteome</keyword>
<gene>
    <name evidence="2" type="ORF">PENSTE_c006G00268</name>
</gene>
<evidence type="ECO:0000313" key="3">
    <source>
        <dbReference type="Proteomes" id="UP000191285"/>
    </source>
</evidence>
<dbReference type="OrthoDB" id="1405595at2759"/>
<protein>
    <submittedName>
        <fullName evidence="2">Uncharacterized protein</fullName>
    </submittedName>
</protein>
<dbReference type="STRING" id="303698.A0A1V6TGD0"/>
<proteinExistence type="predicted"/>
<evidence type="ECO:0000256" key="1">
    <source>
        <dbReference type="SAM" id="MobiDB-lite"/>
    </source>
</evidence>
<sequence>MDLQENLQRHKRARNDVYKRHGDRCRTAGSRIAAQSSQPQEAWEDIPSIDTPQAMMDMSPLTVSQNPTGGVAIEEAFPEGHGTFITDQAPTHSSSSPRYGL</sequence>
<feature type="compositionally biased region" description="Polar residues" evidence="1">
    <location>
        <begin position="85"/>
        <end position="101"/>
    </location>
</feature>
<dbReference type="Proteomes" id="UP000191285">
    <property type="component" value="Unassembled WGS sequence"/>
</dbReference>
<comment type="caution">
    <text evidence="2">The sequence shown here is derived from an EMBL/GenBank/DDBJ whole genome shotgun (WGS) entry which is preliminary data.</text>
</comment>
<accession>A0A1V6TGD0</accession>
<feature type="region of interest" description="Disordered" evidence="1">
    <location>
        <begin position="82"/>
        <end position="101"/>
    </location>
</feature>
<organism evidence="2 3">
    <name type="scientific">Penicillium steckii</name>
    <dbReference type="NCBI Taxonomy" id="303698"/>
    <lineage>
        <taxon>Eukaryota</taxon>
        <taxon>Fungi</taxon>
        <taxon>Dikarya</taxon>
        <taxon>Ascomycota</taxon>
        <taxon>Pezizomycotina</taxon>
        <taxon>Eurotiomycetes</taxon>
        <taxon>Eurotiomycetidae</taxon>
        <taxon>Eurotiales</taxon>
        <taxon>Aspergillaceae</taxon>
        <taxon>Penicillium</taxon>
    </lineage>
</organism>
<feature type="region of interest" description="Disordered" evidence="1">
    <location>
        <begin position="1"/>
        <end position="22"/>
    </location>
</feature>
<name>A0A1V6TGD0_9EURO</name>